<dbReference type="InterPro" id="IPR050678">
    <property type="entry name" value="DNA_Partitioning_ATPase"/>
</dbReference>
<proteinExistence type="predicted"/>
<dbReference type="PANTHER" id="PTHR13696:SF96">
    <property type="entry name" value="COBQ_COBB_MIND_PARA NUCLEOTIDE BINDING DOMAIN-CONTAINING PROTEIN"/>
    <property type="match status" value="1"/>
</dbReference>
<name>A0A347UIL2_9RHOB</name>
<organism evidence="2 3">
    <name type="scientific">Profundibacter amoris</name>
    <dbReference type="NCBI Taxonomy" id="2171755"/>
    <lineage>
        <taxon>Bacteria</taxon>
        <taxon>Pseudomonadati</taxon>
        <taxon>Pseudomonadota</taxon>
        <taxon>Alphaproteobacteria</taxon>
        <taxon>Rhodobacterales</taxon>
        <taxon>Paracoccaceae</taxon>
        <taxon>Profundibacter</taxon>
    </lineage>
</organism>
<keyword evidence="3" id="KW-1185">Reference proteome</keyword>
<dbReference type="EMBL" id="CP032125">
    <property type="protein sequence ID" value="AXX98690.1"/>
    <property type="molecule type" value="Genomic_DNA"/>
</dbReference>
<evidence type="ECO:0000313" key="2">
    <source>
        <dbReference type="EMBL" id="AXX98690.1"/>
    </source>
</evidence>
<gene>
    <name evidence="2" type="ORF">BAR1_12625</name>
</gene>
<dbReference type="CDD" id="cd02042">
    <property type="entry name" value="ParAB_family"/>
    <property type="match status" value="1"/>
</dbReference>
<dbReference type="PIRSF" id="PIRSF009320">
    <property type="entry name" value="Nuc_binding_HP_1000"/>
    <property type="match status" value="1"/>
</dbReference>
<dbReference type="InterPro" id="IPR002586">
    <property type="entry name" value="CobQ/CobB/MinD/ParA_Nub-bd_dom"/>
</dbReference>
<dbReference type="Proteomes" id="UP000261704">
    <property type="component" value="Chromosome"/>
</dbReference>
<evidence type="ECO:0000259" key="1">
    <source>
        <dbReference type="Pfam" id="PF01656"/>
    </source>
</evidence>
<dbReference type="SUPFAM" id="SSF52540">
    <property type="entry name" value="P-loop containing nucleoside triphosphate hydrolases"/>
    <property type="match status" value="1"/>
</dbReference>
<sequence>MLTLYANFKGGTGKSTVVFNMAVWRLEQGHDVTVCDLDPQRTVTDVAAIRAEDGIEPALKVVHKLPTRAKAKGEWLIDVGLSDMDALKAAIKISDRIVIPVTPSQADIWATQQFLDIIAKARPKGKLPPVLAFINRADPHPRSRENAETMEVLDMLEGIKPLDAKMVQRLAFRRSFSEGLAVFELEPNGKAAAELDALAAAIHNE</sequence>
<dbReference type="Gene3D" id="3.40.50.300">
    <property type="entry name" value="P-loop containing nucleotide triphosphate hydrolases"/>
    <property type="match status" value="1"/>
</dbReference>
<dbReference type="InterPro" id="IPR027417">
    <property type="entry name" value="P-loop_NTPase"/>
</dbReference>
<dbReference type="KEGG" id="pamo:BAR1_12625"/>
<accession>A0A347UIL2</accession>
<reference evidence="2 3" key="1">
    <citation type="submission" date="2018-09" db="EMBL/GenBank/DDBJ databases">
        <title>Profundibacter amoris BAR1 gen. nov., sp. nov., a new member of the Roseobacter clade isolated at Lokis Castle Vent Field on the Arctic Mid-Oceanic Ridge.</title>
        <authorList>
            <person name="Le Moine Bauer S."/>
            <person name="Sjoeberg A.G."/>
            <person name="L'Haridon S."/>
            <person name="Stokke R."/>
            <person name="Roalkvam I."/>
            <person name="Steen I.H."/>
            <person name="Dahle H."/>
        </authorList>
    </citation>
    <scope>NUCLEOTIDE SEQUENCE [LARGE SCALE GENOMIC DNA]</scope>
    <source>
        <strain evidence="2 3">BAR1</strain>
    </source>
</reference>
<dbReference type="PANTHER" id="PTHR13696">
    <property type="entry name" value="P-LOOP CONTAINING NUCLEOSIDE TRIPHOSPHATE HYDROLASE"/>
    <property type="match status" value="1"/>
</dbReference>
<evidence type="ECO:0000313" key="3">
    <source>
        <dbReference type="Proteomes" id="UP000261704"/>
    </source>
</evidence>
<dbReference type="RefSeq" id="WP_118943344.1">
    <property type="nucleotide sequence ID" value="NZ_CP032125.1"/>
</dbReference>
<feature type="domain" description="CobQ/CobB/MinD/ParA nucleotide binding" evidence="1">
    <location>
        <begin position="6"/>
        <end position="179"/>
    </location>
</feature>
<protein>
    <submittedName>
        <fullName evidence="2">ParA family protein</fullName>
    </submittedName>
</protein>
<dbReference type="OrthoDB" id="9804460at2"/>
<dbReference type="Pfam" id="PF01656">
    <property type="entry name" value="CbiA"/>
    <property type="match status" value="1"/>
</dbReference>
<dbReference type="AlphaFoldDB" id="A0A347UIL2"/>